<sequence>MSNHWLRNGVTGFGALEREVRPSSWDSGLSVTPPRALRLPAGQQE</sequence>
<name>A0ABZ0LKJ2_9ACTN</name>
<protein>
    <submittedName>
        <fullName evidence="2">Uncharacterized protein</fullName>
    </submittedName>
</protein>
<dbReference type="EMBL" id="CP137573">
    <property type="protein sequence ID" value="WOX19951.1"/>
    <property type="molecule type" value="Genomic_DNA"/>
</dbReference>
<accession>A0ABZ0LKJ2</accession>
<dbReference type="Proteomes" id="UP001301731">
    <property type="component" value="Chromosome"/>
</dbReference>
<keyword evidence="3" id="KW-1185">Reference proteome</keyword>
<organism evidence="2 3">
    <name type="scientific">Streptomyces solicathayae</name>
    <dbReference type="NCBI Taxonomy" id="3081768"/>
    <lineage>
        <taxon>Bacteria</taxon>
        <taxon>Bacillati</taxon>
        <taxon>Actinomycetota</taxon>
        <taxon>Actinomycetes</taxon>
        <taxon>Kitasatosporales</taxon>
        <taxon>Streptomycetaceae</taxon>
        <taxon>Streptomyces</taxon>
    </lineage>
</organism>
<evidence type="ECO:0000313" key="2">
    <source>
        <dbReference type="EMBL" id="WOX19951.1"/>
    </source>
</evidence>
<reference evidence="2 3" key="1">
    <citation type="submission" date="2023-10" db="EMBL/GenBank/DDBJ databases">
        <title>The genome sequence of Streptomyces sp. HUAS YS2.</title>
        <authorList>
            <person name="Mo P."/>
        </authorList>
    </citation>
    <scope>NUCLEOTIDE SEQUENCE [LARGE SCALE GENOMIC DNA]</scope>
    <source>
        <strain evidence="2 3">HUAS YS2</strain>
    </source>
</reference>
<evidence type="ECO:0000256" key="1">
    <source>
        <dbReference type="SAM" id="MobiDB-lite"/>
    </source>
</evidence>
<evidence type="ECO:0000313" key="3">
    <source>
        <dbReference type="Proteomes" id="UP001301731"/>
    </source>
</evidence>
<dbReference type="RefSeq" id="WP_318100045.1">
    <property type="nucleotide sequence ID" value="NZ_CP137573.1"/>
</dbReference>
<gene>
    <name evidence="2" type="ORF">R2D22_00450</name>
</gene>
<feature type="region of interest" description="Disordered" evidence="1">
    <location>
        <begin position="17"/>
        <end position="45"/>
    </location>
</feature>
<proteinExistence type="predicted"/>